<keyword evidence="1" id="KW-1133">Transmembrane helix</keyword>
<accession>A0AA42CIB5</accession>
<proteinExistence type="predicted"/>
<reference evidence="2" key="2">
    <citation type="submission" date="2022-10" db="EMBL/GenBank/DDBJ databases">
        <authorList>
            <person name="Trinh H.N."/>
        </authorList>
    </citation>
    <scope>NUCLEOTIDE SEQUENCE</scope>
    <source>
        <strain evidence="2">RN2-1</strain>
    </source>
</reference>
<protein>
    <submittedName>
        <fullName evidence="2">Uncharacterized protein</fullName>
    </submittedName>
</protein>
<reference evidence="2" key="1">
    <citation type="submission" date="2022-09" db="EMBL/GenBank/DDBJ databases">
        <title>Rhodovastum sp. nov. RN2-1 isolated from soil in Seongnam, South Korea.</title>
        <authorList>
            <person name="Le N.T."/>
        </authorList>
    </citation>
    <scope>NUCLEOTIDE SEQUENCE</scope>
    <source>
        <strain evidence="2">RN2-1</strain>
    </source>
</reference>
<dbReference type="EMBL" id="JAPDNT010000011">
    <property type="protein sequence ID" value="MCW3475715.1"/>
    <property type="molecule type" value="Genomic_DNA"/>
</dbReference>
<evidence type="ECO:0000256" key="1">
    <source>
        <dbReference type="SAM" id="Phobius"/>
    </source>
</evidence>
<comment type="caution">
    <text evidence="2">The sequence shown here is derived from an EMBL/GenBank/DDBJ whole genome shotgun (WGS) entry which is preliminary data.</text>
</comment>
<dbReference type="RefSeq" id="WP_264714442.1">
    <property type="nucleotide sequence ID" value="NZ_JAPDNT010000011.1"/>
</dbReference>
<evidence type="ECO:0000313" key="2">
    <source>
        <dbReference type="EMBL" id="MCW3475715.1"/>
    </source>
</evidence>
<sequence>MTFDRFVPQHHRERAERAFRYVQRNPQMGLSVGLFCVGAITVGHFPPLAGALFGAGASLLGAWITELHNRSSQAARLKQLQNDARKYLALELYRTIERVLYIHERAIPNFTCASAENGVKPNDLQDDFIPYWPVLYPNAQQFRDLPGDEAVALVSFYDSLHALGDFVKGWWEREGQLPVSIFNMILHHADKSLKLAQVCIEKFELEKSFPPPYEAWGTISSRIARSLKMAEGARTHHIARFEAKAGKGTPPATQQAIGSHS</sequence>
<dbReference type="Proteomes" id="UP001165679">
    <property type="component" value="Unassembled WGS sequence"/>
</dbReference>
<organism evidence="2 3">
    <name type="scientific">Limobrevibacterium gyesilva</name>
    <dbReference type="NCBI Taxonomy" id="2991712"/>
    <lineage>
        <taxon>Bacteria</taxon>
        <taxon>Pseudomonadati</taxon>
        <taxon>Pseudomonadota</taxon>
        <taxon>Alphaproteobacteria</taxon>
        <taxon>Acetobacterales</taxon>
        <taxon>Acetobacteraceae</taxon>
        <taxon>Limobrevibacterium</taxon>
    </lineage>
</organism>
<gene>
    <name evidence="2" type="ORF">OL599_14125</name>
</gene>
<name>A0AA42CIB5_9PROT</name>
<keyword evidence="3" id="KW-1185">Reference proteome</keyword>
<keyword evidence="1" id="KW-0472">Membrane</keyword>
<dbReference type="AlphaFoldDB" id="A0AA42CIB5"/>
<evidence type="ECO:0000313" key="3">
    <source>
        <dbReference type="Proteomes" id="UP001165679"/>
    </source>
</evidence>
<keyword evidence="1" id="KW-0812">Transmembrane</keyword>
<feature type="transmembrane region" description="Helical" evidence="1">
    <location>
        <begin position="21"/>
        <end position="42"/>
    </location>
</feature>